<feature type="compositionally biased region" description="Basic and acidic residues" evidence="1">
    <location>
        <begin position="515"/>
        <end position="530"/>
    </location>
</feature>
<dbReference type="GO" id="GO:0003682">
    <property type="term" value="F:chromatin binding"/>
    <property type="evidence" value="ECO:0007669"/>
    <property type="project" value="TreeGrafter"/>
</dbReference>
<evidence type="ECO:0000259" key="2">
    <source>
        <dbReference type="Pfam" id="PF16026"/>
    </source>
</evidence>
<dbReference type="EMBL" id="JH816542">
    <property type="protein sequence ID" value="EKC22412.1"/>
    <property type="molecule type" value="Genomic_DNA"/>
</dbReference>
<dbReference type="PANTHER" id="PTHR43941:SF1">
    <property type="entry name" value="STRUCTURAL MAINTENANCE OF CHROMOSOMES PROTEIN 2"/>
    <property type="match status" value="1"/>
</dbReference>
<dbReference type="PANTHER" id="PTHR43941">
    <property type="entry name" value="STRUCTURAL MAINTENANCE OF CHROMOSOMES PROTEIN 2"/>
    <property type="match status" value="1"/>
</dbReference>
<dbReference type="GO" id="GO:0000793">
    <property type="term" value="C:condensed chromosome"/>
    <property type="evidence" value="ECO:0007669"/>
    <property type="project" value="TreeGrafter"/>
</dbReference>
<feature type="region of interest" description="Disordered" evidence="1">
    <location>
        <begin position="79"/>
        <end position="170"/>
    </location>
</feature>
<feature type="compositionally biased region" description="Polar residues" evidence="1">
    <location>
        <begin position="754"/>
        <end position="766"/>
    </location>
</feature>
<proteinExistence type="predicted"/>
<dbReference type="GO" id="GO:0000796">
    <property type="term" value="C:condensin complex"/>
    <property type="evidence" value="ECO:0007669"/>
    <property type="project" value="TreeGrafter"/>
</dbReference>
<gene>
    <name evidence="3" type="ORF">CGI_10002330</name>
</gene>
<protein>
    <recommendedName>
        <fullName evidence="2">Mitochondria-eating protein C-terminal domain-containing protein</fullName>
    </recommendedName>
</protein>
<feature type="region of interest" description="Disordered" evidence="1">
    <location>
        <begin position="1"/>
        <end position="21"/>
    </location>
</feature>
<dbReference type="InParanoid" id="K1PET8"/>
<feature type="domain" description="Mitochondria-eating protein C-terminal" evidence="2">
    <location>
        <begin position="387"/>
        <end position="465"/>
    </location>
</feature>
<name>K1PET8_MAGGI</name>
<evidence type="ECO:0000256" key="1">
    <source>
        <dbReference type="SAM" id="MobiDB-lite"/>
    </source>
</evidence>
<dbReference type="GO" id="GO:0007076">
    <property type="term" value="P:mitotic chromosome condensation"/>
    <property type="evidence" value="ECO:0007669"/>
    <property type="project" value="TreeGrafter"/>
</dbReference>
<organism evidence="3">
    <name type="scientific">Magallana gigas</name>
    <name type="common">Pacific oyster</name>
    <name type="synonym">Crassostrea gigas</name>
    <dbReference type="NCBI Taxonomy" id="29159"/>
    <lineage>
        <taxon>Eukaryota</taxon>
        <taxon>Metazoa</taxon>
        <taxon>Spiralia</taxon>
        <taxon>Lophotrochozoa</taxon>
        <taxon>Mollusca</taxon>
        <taxon>Bivalvia</taxon>
        <taxon>Autobranchia</taxon>
        <taxon>Pteriomorphia</taxon>
        <taxon>Ostreida</taxon>
        <taxon>Ostreoidea</taxon>
        <taxon>Ostreidae</taxon>
        <taxon>Magallana</taxon>
    </lineage>
</organism>
<feature type="region of interest" description="Disordered" evidence="1">
    <location>
        <begin position="515"/>
        <end position="553"/>
    </location>
</feature>
<feature type="region of interest" description="Disordered" evidence="1">
    <location>
        <begin position="469"/>
        <end position="503"/>
    </location>
</feature>
<sequence>MGNDSTKTKKRDRKELQKTYKEVKKKYKKPFSKVFCKKLPEGEDLNKELERVVQRLQNIIDDIRKNLIPEFQTSAAYHYKHDTPDCSSGKQQSSRPVDPQPDYDDDDDDVEYKPEQTKHNKRREEGAKFMKETEERENLKPYQKEKGRVEQRRLEETKSSPAQFTMEKEDLEHKLKEAKIEIENCKLKTKTSAEKFEKEKQKLEEKLKNAKAEIENYKQKRHELEQVTATNTDNDNKREIKQLLRTKEVLEQEKNTMIRQLDKLQKELDNQKSQVNKLISEKKEALTRLSELAGRQLLDNNPNIADLSTEIRPTKIGENFMQVYDNEWTDAFEELQQNGKEDKQCIRFLLKIVQEAFKYARAKAHDFEAEMVLIINSCSAIRDFVEKELPKGPKIQMFAEKCVEMCWYMAIQTPPMALMFDMRHMHPFDEKYYKKYMTSGDRFDFLVWPCTLLHKDGPIVAKGIAEATTTDASQTETPVTAANDTKQDKQNQIGAPASKHGRGYGKEIKTAEEFHRSVKSGDRGDGEIKNPRLPKGDTSTSNSYPEQEGSVVKDSRENIPIDMANRRKKNAPFHVPIPSPQLGVRPVVYSAASPWNTITNSSSQAHRQRTQLSYHSSDVSDFSGRFTDNVFSRRSPEFANHLKYQPRSEPQRILRSGSANSLQLLEQIVNRQDLIRKKMRGAITEWKIVAKDIPKPGKKISVNDQMKRIRGLCHDIDQHLRGWKDEIYRLTGRRVTMSSHNSSMDDNDLKETASKQTTANQNQGNELKNLEKCLQDVKKENSKSKEKIAALEGDLRKVIQEKEELLTRLSQISGSRLTDGNVQFTDLNTQNRPTKIAENFRELYNDEWMEALEVLPNDSPDAEKNKKMNDRLVSAVYGDGLQSSDLNDESKRLILQLQKSTADVMASGIAQKFCSVLDIDENFEHPLPASVKEFAEGCAKVTWCMAVQSPPMHIVCNGSPGSELDRNLFSEYTQQGEKLDFIVWPAVLIENGGALLSKGVAQPLKKAS</sequence>
<feature type="compositionally biased region" description="Acidic residues" evidence="1">
    <location>
        <begin position="101"/>
        <end position="110"/>
    </location>
</feature>
<evidence type="ECO:0000313" key="3">
    <source>
        <dbReference type="EMBL" id="EKC22412.1"/>
    </source>
</evidence>
<feature type="region of interest" description="Disordered" evidence="1">
    <location>
        <begin position="736"/>
        <end position="767"/>
    </location>
</feature>
<dbReference type="HOGENOM" id="CLU_298313_0_0_1"/>
<dbReference type="GO" id="GO:0000785">
    <property type="term" value="C:chromatin"/>
    <property type="evidence" value="ECO:0007669"/>
    <property type="project" value="TreeGrafter"/>
</dbReference>
<dbReference type="Pfam" id="PF16026">
    <property type="entry name" value="MIEAP"/>
    <property type="match status" value="2"/>
</dbReference>
<feature type="domain" description="Mitochondria-eating protein C-terminal" evidence="2">
    <location>
        <begin position="929"/>
        <end position="1002"/>
    </location>
</feature>
<accession>K1PET8</accession>
<feature type="compositionally biased region" description="Basic and acidic residues" evidence="1">
    <location>
        <begin position="111"/>
        <end position="158"/>
    </location>
</feature>
<reference evidence="3" key="1">
    <citation type="journal article" date="2012" name="Nature">
        <title>The oyster genome reveals stress adaptation and complexity of shell formation.</title>
        <authorList>
            <person name="Zhang G."/>
            <person name="Fang X."/>
            <person name="Guo X."/>
            <person name="Li L."/>
            <person name="Luo R."/>
            <person name="Xu F."/>
            <person name="Yang P."/>
            <person name="Zhang L."/>
            <person name="Wang X."/>
            <person name="Qi H."/>
            <person name="Xiong Z."/>
            <person name="Que H."/>
            <person name="Xie Y."/>
            <person name="Holland P.W."/>
            <person name="Paps J."/>
            <person name="Zhu Y."/>
            <person name="Wu F."/>
            <person name="Chen Y."/>
            <person name="Wang J."/>
            <person name="Peng C."/>
            <person name="Meng J."/>
            <person name="Yang L."/>
            <person name="Liu J."/>
            <person name="Wen B."/>
            <person name="Zhang N."/>
            <person name="Huang Z."/>
            <person name="Zhu Q."/>
            <person name="Feng Y."/>
            <person name="Mount A."/>
            <person name="Hedgecock D."/>
            <person name="Xu Z."/>
            <person name="Liu Y."/>
            <person name="Domazet-Loso T."/>
            <person name="Du Y."/>
            <person name="Sun X."/>
            <person name="Zhang S."/>
            <person name="Liu B."/>
            <person name="Cheng P."/>
            <person name="Jiang X."/>
            <person name="Li J."/>
            <person name="Fan D."/>
            <person name="Wang W."/>
            <person name="Fu W."/>
            <person name="Wang T."/>
            <person name="Wang B."/>
            <person name="Zhang J."/>
            <person name="Peng Z."/>
            <person name="Li Y."/>
            <person name="Li N."/>
            <person name="Wang J."/>
            <person name="Chen M."/>
            <person name="He Y."/>
            <person name="Tan F."/>
            <person name="Song X."/>
            <person name="Zheng Q."/>
            <person name="Huang R."/>
            <person name="Yang H."/>
            <person name="Du X."/>
            <person name="Chen L."/>
            <person name="Yang M."/>
            <person name="Gaffney P.M."/>
            <person name="Wang S."/>
            <person name="Luo L."/>
            <person name="She Z."/>
            <person name="Ming Y."/>
            <person name="Huang W."/>
            <person name="Zhang S."/>
            <person name="Huang B."/>
            <person name="Zhang Y."/>
            <person name="Qu T."/>
            <person name="Ni P."/>
            <person name="Miao G."/>
            <person name="Wang J."/>
            <person name="Wang Q."/>
            <person name="Steinberg C.E."/>
            <person name="Wang H."/>
            <person name="Li N."/>
            <person name="Qian L."/>
            <person name="Zhang G."/>
            <person name="Li Y."/>
            <person name="Yang H."/>
            <person name="Liu X."/>
            <person name="Wang J."/>
            <person name="Yin Y."/>
            <person name="Wang J."/>
        </authorList>
    </citation>
    <scope>NUCLEOTIDE SEQUENCE [LARGE SCALE GENOMIC DNA]</scope>
    <source>
        <strain evidence="3">05x7-T-G4-1.051#20</strain>
    </source>
</reference>
<feature type="compositionally biased region" description="Polar residues" evidence="1">
    <location>
        <begin position="469"/>
        <end position="484"/>
    </location>
</feature>
<dbReference type="InterPro" id="IPR031981">
    <property type="entry name" value="MIEAP_C"/>
</dbReference>
<dbReference type="AlphaFoldDB" id="K1PET8"/>
<feature type="compositionally biased region" description="Polar residues" evidence="1">
    <location>
        <begin position="85"/>
        <end position="95"/>
    </location>
</feature>